<feature type="domain" description="Clp1 C-terminal" evidence="13">
    <location>
        <begin position="779"/>
        <end position="878"/>
    </location>
</feature>
<dbReference type="GO" id="GO:0006388">
    <property type="term" value="P:tRNA splicing, via endonucleolytic cleavage and ligation"/>
    <property type="evidence" value="ECO:0007669"/>
    <property type="project" value="TreeGrafter"/>
</dbReference>
<evidence type="ECO:0000256" key="7">
    <source>
        <dbReference type="ARBA" id="ARBA00022679"/>
    </source>
</evidence>
<evidence type="ECO:0000259" key="15">
    <source>
        <dbReference type="Pfam" id="PF16575"/>
    </source>
</evidence>
<dbReference type="GO" id="GO:0031124">
    <property type="term" value="P:mRNA 3'-end processing"/>
    <property type="evidence" value="ECO:0007669"/>
    <property type="project" value="UniProtKB-UniRule"/>
</dbReference>
<dbReference type="GO" id="GO:0051731">
    <property type="term" value="F:polynucleotide 5'-hydroxyl-kinase activity"/>
    <property type="evidence" value="ECO:0007669"/>
    <property type="project" value="InterPro"/>
</dbReference>
<evidence type="ECO:0000313" key="16">
    <source>
        <dbReference type="EMBL" id="POR39559.1"/>
    </source>
</evidence>
<dbReference type="Gene3D" id="2.60.120.1030">
    <property type="entry name" value="Clp1, DNA binding domain"/>
    <property type="match status" value="1"/>
</dbReference>
<keyword evidence="10 12" id="KW-0067">ATP-binding</keyword>
<evidence type="ECO:0000256" key="2">
    <source>
        <dbReference type="ARBA" id="ARBA00004123"/>
    </source>
</evidence>
<comment type="subcellular location">
    <subcellularLocation>
        <location evidence="2 12">Nucleus</location>
    </subcellularLocation>
</comment>
<protein>
    <recommendedName>
        <fullName evidence="5">Polynucleotide 5'-hydroxyl-kinase GRC3</fullName>
    </recommendedName>
    <alternativeName>
        <fullName evidence="4">Polynucleotide 5'-hydroxyl-kinase grc3</fullName>
    </alternativeName>
</protein>
<evidence type="ECO:0000256" key="3">
    <source>
        <dbReference type="ARBA" id="ARBA00007374"/>
    </source>
</evidence>
<comment type="subunit">
    <text evidence="12">Component of a pre-mRNA cleavage factor complex. Interacts directly with PCF11.</text>
</comment>
<dbReference type="InterPro" id="IPR032324">
    <property type="entry name" value="Clp1_N"/>
</dbReference>
<dbReference type="InterPro" id="IPR027417">
    <property type="entry name" value="P-loop_NTPase"/>
</dbReference>
<proteinExistence type="inferred from homology"/>
<dbReference type="InterPro" id="IPR038238">
    <property type="entry name" value="Clp1_C_sf"/>
</dbReference>
<dbReference type="Pfam" id="PF16575">
    <property type="entry name" value="CLP1_P"/>
    <property type="match status" value="1"/>
</dbReference>
<dbReference type="HAMAP" id="MF_03035">
    <property type="entry name" value="Clp1"/>
    <property type="match status" value="1"/>
</dbReference>
<evidence type="ECO:0000256" key="9">
    <source>
        <dbReference type="ARBA" id="ARBA00022777"/>
    </source>
</evidence>
<evidence type="ECO:0000256" key="8">
    <source>
        <dbReference type="ARBA" id="ARBA00022741"/>
    </source>
</evidence>
<dbReference type="EMBL" id="PKSG01000032">
    <property type="protein sequence ID" value="POR39559.1"/>
    <property type="molecule type" value="Genomic_DNA"/>
</dbReference>
<feature type="binding site" evidence="12">
    <location>
        <begin position="559"/>
        <end position="564"/>
    </location>
    <ligand>
        <name>ATP</name>
        <dbReference type="ChEBI" id="CHEBI:30616"/>
    </ligand>
</feature>
<dbReference type="Proteomes" id="UP000237481">
    <property type="component" value="Unassembled WGS sequence"/>
</dbReference>
<dbReference type="Pfam" id="PF03770">
    <property type="entry name" value="IPK"/>
    <property type="match status" value="1"/>
</dbReference>
<dbReference type="STRING" id="94208.A0A2S4LAU6"/>
<evidence type="ECO:0000256" key="1">
    <source>
        <dbReference type="ARBA" id="ARBA00003798"/>
    </source>
</evidence>
<comment type="similarity">
    <text evidence="3">Belongs to the inositol phosphokinase (IPK) family.</text>
</comment>
<evidence type="ECO:0000256" key="11">
    <source>
        <dbReference type="ARBA" id="ARBA00023242"/>
    </source>
</evidence>
<feature type="binding site" evidence="12">
    <location>
        <position position="492"/>
    </location>
    <ligand>
        <name>ATP</name>
        <dbReference type="ChEBI" id="CHEBI:30616"/>
    </ligand>
</feature>
<evidence type="ECO:0000259" key="13">
    <source>
        <dbReference type="Pfam" id="PF06807"/>
    </source>
</evidence>
<dbReference type="OrthoDB" id="258143at2759"/>
<dbReference type="InterPro" id="IPR038239">
    <property type="entry name" value="Clp1_N_sf"/>
</dbReference>
<evidence type="ECO:0000259" key="14">
    <source>
        <dbReference type="Pfam" id="PF16573"/>
    </source>
</evidence>
<dbReference type="InterPro" id="IPR010655">
    <property type="entry name" value="Clp1_C"/>
</dbReference>
<keyword evidence="9" id="KW-0418">Kinase</keyword>
<keyword evidence="7" id="KW-0808">Transferase</keyword>
<dbReference type="Pfam" id="PF16573">
    <property type="entry name" value="CLP1_N"/>
    <property type="match status" value="1"/>
</dbReference>
<dbReference type="Gene3D" id="2.40.30.330">
    <property type="entry name" value="Pre-mRNA cleavage complex subunit Clp1, C-terminal domain"/>
    <property type="match status" value="1"/>
</dbReference>
<feature type="binding site" evidence="12">
    <location>
        <position position="453"/>
    </location>
    <ligand>
        <name>ATP</name>
        <dbReference type="ChEBI" id="CHEBI:30616"/>
    </ligand>
</feature>
<name>A0A2S4LAU6_9HYPO</name>
<evidence type="ECO:0000256" key="4">
    <source>
        <dbReference type="ARBA" id="ARBA00018706"/>
    </source>
</evidence>
<comment type="function">
    <text evidence="1">Polynucleotide 5'-kinase involved in rRNA processing.</text>
</comment>
<reference evidence="16 17" key="1">
    <citation type="submission" date="2018-01" db="EMBL/GenBank/DDBJ databases">
        <title>Harnessing the power of phylogenomics to disentangle the directionality and signatures of interkingdom host jumping in the parasitic fungal genus Tolypocladium.</title>
        <authorList>
            <person name="Quandt C.A."/>
            <person name="Patterson W."/>
            <person name="Spatafora J.W."/>
        </authorList>
    </citation>
    <scope>NUCLEOTIDE SEQUENCE [LARGE SCALE GENOMIC DNA]</scope>
    <source>
        <strain evidence="16 17">NRBC 100945</strain>
    </source>
</reference>
<gene>
    <name evidence="12" type="primary">CLP1</name>
    <name evidence="16" type="ORF">TPAR_00253</name>
</gene>
<organism evidence="16 17">
    <name type="scientific">Tolypocladium paradoxum</name>
    <dbReference type="NCBI Taxonomy" id="94208"/>
    <lineage>
        <taxon>Eukaryota</taxon>
        <taxon>Fungi</taxon>
        <taxon>Dikarya</taxon>
        <taxon>Ascomycota</taxon>
        <taxon>Pezizomycotina</taxon>
        <taxon>Sordariomycetes</taxon>
        <taxon>Hypocreomycetidae</taxon>
        <taxon>Hypocreales</taxon>
        <taxon>Ophiocordycipitaceae</taxon>
        <taxon>Tolypocladium</taxon>
    </lineage>
</organism>
<dbReference type="AlphaFoldDB" id="A0A2S4LAU6"/>
<dbReference type="InterPro" id="IPR005522">
    <property type="entry name" value="IPK"/>
</dbReference>
<sequence>MGHRELPSRDQLRDYNYAVAGHRKAHKLTGPFLRDSAGTMCDADGELFIKPCTQSEIDFYQSANRRHPEFADLMPLFMGSLMLSDPAADGIDEAVAGVISEVGDIKTTKEQIAASVAAQIANAPEEPQPADNVTWVPTKGKKIKTDKAVVLENATYGFKQANILDVKLGVRLWADDAPLEKKHRFDKISSETTHGNLGFRIAGMRVFRGSDDVSELDEEGYKIYDKDYGRLSVNDVNVVDEFRKFVFNKTAGIDEELGKAVCAAFVRDLGRVQEVMARHESRMYSTSLLFVFEGDGEALRAAIEENNALADLASGKASLDRTTKRMDSGIGLDDEDDDDFDELEASLRQIYTLKLIDFAHAQWTPGQGPDENVLTGGELAPIFCPSTPASGKLVHQLQLPRLQHQTPTALARAPVHVAPAMSIPGLGQIPAQTAQPQPVASSTRTISLKPAWEWRFEVPPGRSLVLKVLSGTAEKDGVELAPRNAYTLSGTKSKILTWHGCELEVEGRCDDDFVAEYATPAANPANAHVNIHTRLGEMRAAAAREGREGPRVLIAGPPNSGKTTVARTLTSYATRQGYQPIAVNADPKEGMLSLPGTLSAGVFATVMDPEAADGWGSTPTSGASVVPVKLPLVYYYGRGSSEDDPDFHRELVSRLAGSVSGRLSEDKDVRSSGIIVDSMGISEKSKVGLDLIAHIVDELSDGRANRGRAVNIVVVVGSTRLHAELTKRFATERTSLGEPILVVPLDRSEGVVERDEGFMEHAREQTIKEYFFGDARRTLSPQIQQVDFDSLVIYKMSDYSTYDQESLAREEPSSLMEHWTLAVMHASTKDAPETVRAASVMGFVYVSDVDEERRKIKVLAPVGGRLGDRPLVWGKWPEPFMNLLG</sequence>
<feature type="domain" description="Clp1 N-terminal" evidence="14">
    <location>
        <begin position="448"/>
        <end position="542"/>
    </location>
</feature>
<keyword evidence="17" id="KW-1185">Reference proteome</keyword>
<dbReference type="PANTHER" id="PTHR12755">
    <property type="entry name" value="CLEAVAGE/POLYADENYLATION FACTOR IA SUBUNIT CLP1P"/>
    <property type="match status" value="1"/>
</dbReference>
<keyword evidence="6 12" id="KW-0507">mRNA processing</keyword>
<evidence type="ECO:0000256" key="10">
    <source>
        <dbReference type="ARBA" id="ARBA00022840"/>
    </source>
</evidence>
<dbReference type="GO" id="GO:0005524">
    <property type="term" value="F:ATP binding"/>
    <property type="evidence" value="ECO:0007669"/>
    <property type="project" value="UniProtKB-UniRule"/>
</dbReference>
<dbReference type="SUPFAM" id="SSF56104">
    <property type="entry name" value="SAICAR synthase-like"/>
    <property type="match status" value="1"/>
</dbReference>
<keyword evidence="8 12" id="KW-0547">Nucleotide-binding</keyword>
<feature type="domain" description="Clp1 P-loop" evidence="15">
    <location>
        <begin position="556"/>
        <end position="772"/>
    </location>
</feature>
<keyword evidence="11 12" id="KW-0539">Nucleus</keyword>
<comment type="function">
    <text evidence="12">Required for endonucleolytic cleavage during polyadenylation-dependent pre-mRNA 3'-end formation.</text>
</comment>
<dbReference type="InterPro" id="IPR032319">
    <property type="entry name" value="CLP1_P"/>
</dbReference>
<dbReference type="PANTHER" id="PTHR12755:SF6">
    <property type="entry name" value="POLYRIBONUCLEOTIDE 5'-HYDROXYL-KINASE CLP1"/>
    <property type="match status" value="1"/>
</dbReference>
<dbReference type="InterPro" id="IPR028606">
    <property type="entry name" value="Clp1"/>
</dbReference>
<dbReference type="GO" id="GO:0032958">
    <property type="term" value="P:inositol phosphate biosynthetic process"/>
    <property type="evidence" value="ECO:0007669"/>
    <property type="project" value="InterPro"/>
</dbReference>
<dbReference type="InterPro" id="IPR045116">
    <property type="entry name" value="Clp1/Grc3"/>
</dbReference>
<dbReference type="Gene3D" id="3.30.470.160">
    <property type="entry name" value="Inositol polyphosphate kinase"/>
    <property type="match status" value="1"/>
</dbReference>
<accession>A0A2S4LAU6</accession>
<evidence type="ECO:0000256" key="6">
    <source>
        <dbReference type="ARBA" id="ARBA00022664"/>
    </source>
</evidence>
<dbReference type="InterPro" id="IPR038286">
    <property type="entry name" value="IPK_sf"/>
</dbReference>
<evidence type="ECO:0000256" key="5">
    <source>
        <dbReference type="ARBA" id="ARBA00019824"/>
    </source>
</evidence>
<dbReference type="Pfam" id="PF06807">
    <property type="entry name" value="Clp1"/>
    <property type="match status" value="1"/>
</dbReference>
<comment type="similarity">
    <text evidence="12">Belongs to the Clp1 family. Clp1 subfamily.</text>
</comment>
<evidence type="ECO:0000313" key="17">
    <source>
        <dbReference type="Proteomes" id="UP000237481"/>
    </source>
</evidence>
<comment type="caution">
    <text evidence="16">The sequence shown here is derived from an EMBL/GenBank/DDBJ whole genome shotgun (WGS) entry which is preliminary data.</text>
</comment>
<dbReference type="SUPFAM" id="SSF52540">
    <property type="entry name" value="P-loop containing nucleoside triphosphate hydrolases"/>
    <property type="match status" value="2"/>
</dbReference>
<dbReference type="GO" id="GO:0005849">
    <property type="term" value="C:mRNA cleavage factor complex"/>
    <property type="evidence" value="ECO:0007669"/>
    <property type="project" value="UniProtKB-UniRule"/>
</dbReference>
<evidence type="ECO:0000256" key="12">
    <source>
        <dbReference type="HAMAP-Rule" id="MF_03035"/>
    </source>
</evidence>
<dbReference type="Gene3D" id="3.40.50.300">
    <property type="entry name" value="P-loop containing nucleotide triphosphate hydrolases"/>
    <property type="match status" value="1"/>
</dbReference>